<proteinExistence type="predicted"/>
<dbReference type="InterPro" id="IPR051701">
    <property type="entry name" value="Mito_OM_Translocase_MSP1"/>
</dbReference>
<dbReference type="InterPro" id="IPR003959">
    <property type="entry name" value="ATPase_AAA_core"/>
</dbReference>
<keyword evidence="7" id="KW-0378">Hydrolase</keyword>
<comment type="subcellular location">
    <subcellularLocation>
        <location evidence="1">Mitochondrion outer membrane</location>
        <topology evidence="1">Single-pass membrane protein</topology>
    </subcellularLocation>
</comment>
<gene>
    <name evidence="7" type="ORF">J3Q64DRAFT_1632596</name>
</gene>
<dbReference type="PANTHER" id="PTHR45644:SF56">
    <property type="entry name" value="AAA ATPASE, PUTATIVE (AFU_ORTHOLOGUE AFUA_2G12920)-RELATED"/>
    <property type="match status" value="1"/>
</dbReference>
<evidence type="ECO:0000256" key="5">
    <source>
        <dbReference type="ARBA" id="ARBA00023128"/>
    </source>
</evidence>
<name>A0ABR3BF13_PHYBL</name>
<evidence type="ECO:0000259" key="6">
    <source>
        <dbReference type="SMART" id="SM00382"/>
    </source>
</evidence>
<dbReference type="PROSITE" id="PS00674">
    <property type="entry name" value="AAA"/>
    <property type="match status" value="1"/>
</dbReference>
<keyword evidence="2" id="KW-0547">Nucleotide-binding</keyword>
<dbReference type="Gene3D" id="1.10.8.60">
    <property type="match status" value="1"/>
</dbReference>
<dbReference type="Pfam" id="PF17862">
    <property type="entry name" value="AAA_lid_3"/>
    <property type="match status" value="1"/>
</dbReference>
<evidence type="ECO:0000256" key="3">
    <source>
        <dbReference type="ARBA" id="ARBA00022787"/>
    </source>
</evidence>
<dbReference type="EMBL" id="JBCLYO010000001">
    <property type="protein sequence ID" value="KAL0097454.1"/>
    <property type="molecule type" value="Genomic_DNA"/>
</dbReference>
<dbReference type="Pfam" id="PF24581">
    <property type="entry name" value="DUF7608"/>
    <property type="match status" value="1"/>
</dbReference>
<evidence type="ECO:0000313" key="7">
    <source>
        <dbReference type="EMBL" id="KAL0097454.1"/>
    </source>
</evidence>
<dbReference type="InterPro" id="IPR041569">
    <property type="entry name" value="AAA_lid_3"/>
</dbReference>
<keyword evidence="3" id="KW-1000">Mitochondrion outer membrane</keyword>
<dbReference type="GO" id="GO:0016787">
    <property type="term" value="F:hydrolase activity"/>
    <property type="evidence" value="ECO:0007669"/>
    <property type="project" value="UniProtKB-KW"/>
</dbReference>
<dbReference type="InterPro" id="IPR056027">
    <property type="entry name" value="DUF7608"/>
</dbReference>
<protein>
    <submittedName>
        <fullName evidence="7">P-loop containing nucleoside triphosphate hydrolase protein</fullName>
    </submittedName>
</protein>
<keyword evidence="3" id="KW-0472">Membrane</keyword>
<dbReference type="SUPFAM" id="SSF52540">
    <property type="entry name" value="P-loop containing nucleoside triphosphate hydrolases"/>
    <property type="match status" value="1"/>
</dbReference>
<accession>A0ABR3BF13</accession>
<evidence type="ECO:0000256" key="4">
    <source>
        <dbReference type="ARBA" id="ARBA00022840"/>
    </source>
</evidence>
<dbReference type="InterPro" id="IPR027417">
    <property type="entry name" value="P-loop_NTPase"/>
</dbReference>
<comment type="caution">
    <text evidence="7">The sequence shown here is derived from an EMBL/GenBank/DDBJ whole genome shotgun (WGS) entry which is preliminary data.</text>
</comment>
<evidence type="ECO:0000256" key="1">
    <source>
        <dbReference type="ARBA" id="ARBA00004572"/>
    </source>
</evidence>
<feature type="domain" description="AAA+ ATPase" evidence="6">
    <location>
        <begin position="460"/>
        <end position="597"/>
    </location>
</feature>
<dbReference type="Pfam" id="PF00004">
    <property type="entry name" value="AAA"/>
    <property type="match status" value="1"/>
</dbReference>
<organism evidence="7 8">
    <name type="scientific">Phycomyces blakesleeanus</name>
    <dbReference type="NCBI Taxonomy" id="4837"/>
    <lineage>
        <taxon>Eukaryota</taxon>
        <taxon>Fungi</taxon>
        <taxon>Fungi incertae sedis</taxon>
        <taxon>Mucoromycota</taxon>
        <taxon>Mucoromycotina</taxon>
        <taxon>Mucoromycetes</taxon>
        <taxon>Mucorales</taxon>
        <taxon>Phycomycetaceae</taxon>
        <taxon>Phycomyces</taxon>
    </lineage>
</organism>
<evidence type="ECO:0000256" key="2">
    <source>
        <dbReference type="ARBA" id="ARBA00022741"/>
    </source>
</evidence>
<dbReference type="InterPro" id="IPR003960">
    <property type="entry name" value="ATPase_AAA_CS"/>
</dbReference>
<dbReference type="Proteomes" id="UP001448207">
    <property type="component" value="Unassembled WGS sequence"/>
</dbReference>
<dbReference type="PANTHER" id="PTHR45644">
    <property type="entry name" value="AAA ATPASE, PUTATIVE (AFU_ORTHOLOGUE AFUA_2G12920)-RELATED-RELATED"/>
    <property type="match status" value="1"/>
</dbReference>
<dbReference type="InterPro" id="IPR003593">
    <property type="entry name" value="AAA+_ATPase"/>
</dbReference>
<dbReference type="SMART" id="SM00382">
    <property type="entry name" value="AAA"/>
    <property type="match status" value="1"/>
</dbReference>
<reference evidence="7 8" key="1">
    <citation type="submission" date="2024-04" db="EMBL/GenBank/DDBJ databases">
        <title>Symmetric and asymmetric DNA N6-adenine methylation regulates different biological responses in Mucorales.</title>
        <authorList>
            <consortium name="Lawrence Berkeley National Laboratory"/>
            <person name="Lax C."/>
            <person name="Mondo S.J."/>
            <person name="Osorio-Concepcion M."/>
            <person name="Muszewska A."/>
            <person name="Corrochano-Luque M."/>
            <person name="Gutierrez G."/>
            <person name="Riley R."/>
            <person name="Lipzen A."/>
            <person name="Guo J."/>
            <person name="Hundley H."/>
            <person name="Amirebrahimi M."/>
            <person name="Ng V."/>
            <person name="Lorenzo-Gutierrez D."/>
            <person name="Binder U."/>
            <person name="Yang J."/>
            <person name="Song Y."/>
            <person name="Canovas D."/>
            <person name="Navarro E."/>
            <person name="Freitag M."/>
            <person name="Gabaldon T."/>
            <person name="Grigoriev I.V."/>
            <person name="Corrochano L.M."/>
            <person name="Nicolas F.E."/>
            <person name="Garre V."/>
        </authorList>
    </citation>
    <scope>NUCLEOTIDE SEQUENCE [LARGE SCALE GENOMIC DNA]</scope>
    <source>
        <strain evidence="7 8">L51</strain>
    </source>
</reference>
<keyword evidence="8" id="KW-1185">Reference proteome</keyword>
<evidence type="ECO:0000313" key="8">
    <source>
        <dbReference type="Proteomes" id="UP001448207"/>
    </source>
</evidence>
<keyword evidence="5" id="KW-0496">Mitochondrion</keyword>
<dbReference type="Gene3D" id="3.40.50.300">
    <property type="entry name" value="P-loop containing nucleotide triphosphate hydrolases"/>
    <property type="match status" value="1"/>
</dbReference>
<keyword evidence="4" id="KW-0067">ATP-binding</keyword>
<sequence length="704" mass="79198">MCTRASLAPKSLVSSIDHTDHILINVPLKGATYLQDAMARRLAGEVGADLIIIDNQDFIRLAKADQGAFTVLPMMTSASNRSKSYLTVMQNPLDKAIKQSEEEKSENEDHLSTEGALEAIKNALWKRNEKVWAVPKEDIDTEDSTQEESKGSEEHVKMVSKIMTEFQNRATSLFQQSHSKLEAPKIVYLRDYLDMNEPFVAIMLAALLVAVDDLREKRHRVMFLAGHSISLQQRMDPDTDMDNLLMGKNLPLMAGMRGFTVLPPANDFEKMTLWNTQLKIDEAKRIGEINARHILDIHGHKQVTGLQSLQGTIPELIKALSGLEGITKEVWPMEDVDRRVTTAIGSALAQKKEIVELEDFRKAHMIIQKSVTLQGKVAKLMKRQKARTQNDGQIDLVDLKEQCDEYESRLVSRIVDPSKVQCTFKDVRAPPLTIETLQTLISLPLVRPDLFQHGILKRNFISGVLLFGPPGTGKTMLAKAVAKESGSRMLEIQSSDIYDMYVGEGEKNVKAIFSLARKLAPCVVFIDEVDSIMRKRRSDTNSGLHREIINQFMVEWDGLSSDNQGVMVMAATNRPFDLDDAVLRRMPRRVLVDLPKEDDRADILRMLLQDEQHDVSLAELAKRTEHYSGSDLKNMCVTAALKAVQQEVLTKEKQVLGWSHFEEALKMVPASSSEKMESVVEIREWAAVYGDGDKKKKRPNIGFA</sequence>